<evidence type="ECO:0000313" key="3">
    <source>
        <dbReference type="EMBL" id="MEE2054224.1"/>
    </source>
</evidence>
<dbReference type="Pfam" id="PF13845">
    <property type="entry name" value="Septum_form"/>
    <property type="match status" value="1"/>
</dbReference>
<evidence type="ECO:0000259" key="2">
    <source>
        <dbReference type="Pfam" id="PF13845"/>
    </source>
</evidence>
<sequence>MSATRRPLLGRIAIGILAVGASLSLSACGQLPLLPPALTGGAEVSPEPVETTESTESAETPAPEPVESEEPAGASDTDVFNVGLGDCLNEMTQNTDDQISEVPIIDCAEPHDYEVYHVEDIAESGDYPGDTAVQEAANTICLDAFDAWVGMAYAESGIDYTPLYPVEEGWNLGDREVLCLAYDMAGQVEGTLEGAAY</sequence>
<feature type="compositionally biased region" description="Low complexity" evidence="1">
    <location>
        <begin position="42"/>
        <end position="61"/>
    </location>
</feature>
<feature type="region of interest" description="Disordered" evidence="1">
    <location>
        <begin position="39"/>
        <end position="79"/>
    </location>
</feature>
<dbReference type="RefSeq" id="WP_330161090.1">
    <property type="nucleotide sequence ID" value="NZ_BAAAJA010000015.1"/>
</dbReference>
<comment type="caution">
    <text evidence="3">The sequence shown here is derived from an EMBL/GenBank/DDBJ whole genome shotgun (WGS) entry which is preliminary data.</text>
</comment>
<dbReference type="Proteomes" id="UP001348641">
    <property type="component" value="Unassembled WGS sequence"/>
</dbReference>
<name>A0ABU7KZ06_9ACTN</name>
<dbReference type="InterPro" id="IPR026004">
    <property type="entry name" value="Septum_form"/>
</dbReference>
<accession>A0ABU7KZ06</accession>
<reference evidence="3 4" key="1">
    <citation type="submission" date="2023-07" db="EMBL/GenBank/DDBJ databases">
        <authorList>
            <person name="Girao M."/>
            <person name="Carvalho M.F."/>
        </authorList>
    </citation>
    <scope>NUCLEOTIDE SEQUENCE [LARGE SCALE GENOMIC DNA]</scope>
    <source>
        <strain evidence="3 4">66/93</strain>
    </source>
</reference>
<evidence type="ECO:0000256" key="1">
    <source>
        <dbReference type="SAM" id="MobiDB-lite"/>
    </source>
</evidence>
<proteinExistence type="predicted"/>
<dbReference type="EMBL" id="JAUUCC010000100">
    <property type="protein sequence ID" value="MEE2054224.1"/>
    <property type="molecule type" value="Genomic_DNA"/>
</dbReference>
<feature type="domain" description="Septum formation-related" evidence="2">
    <location>
        <begin position="85"/>
        <end position="181"/>
    </location>
</feature>
<dbReference type="PROSITE" id="PS51257">
    <property type="entry name" value="PROKAR_LIPOPROTEIN"/>
    <property type="match status" value="1"/>
</dbReference>
<gene>
    <name evidence="3" type="ORF">Q8A49_27370</name>
</gene>
<organism evidence="3 4">
    <name type="scientific">Nocardiopsis tropica</name>
    <dbReference type="NCBI Taxonomy" id="109330"/>
    <lineage>
        <taxon>Bacteria</taxon>
        <taxon>Bacillati</taxon>
        <taxon>Actinomycetota</taxon>
        <taxon>Actinomycetes</taxon>
        <taxon>Streptosporangiales</taxon>
        <taxon>Nocardiopsidaceae</taxon>
        <taxon>Nocardiopsis</taxon>
    </lineage>
</organism>
<protein>
    <submittedName>
        <fullName evidence="3">Septum formation family protein</fullName>
    </submittedName>
</protein>
<evidence type="ECO:0000313" key="4">
    <source>
        <dbReference type="Proteomes" id="UP001348641"/>
    </source>
</evidence>